<reference evidence="1" key="1">
    <citation type="submission" date="2023-01" db="EMBL/GenBank/DDBJ databases">
        <title>Metagenome sequencing of chrysophaentin producing Chrysophaeum taylorii.</title>
        <authorList>
            <person name="Davison J."/>
            <person name="Bewley C."/>
        </authorList>
    </citation>
    <scope>NUCLEOTIDE SEQUENCE</scope>
    <source>
        <strain evidence="1">NIES-1699</strain>
    </source>
</reference>
<protein>
    <submittedName>
        <fullName evidence="1">Uncharacterized protein</fullName>
    </submittedName>
</protein>
<sequence>MRTAVEHTLVAAVYAPFREPNHVANPRAIANAHGITVTRTDHGANSRSIDAAERVSVSLTNRVANSRAIVVAHSSSVVLSYDSANLDAFCGAKSCSNSAAERISIGDTFVFPKRSAFRFAIIQPFGEPNDVANPCTVADAHDRAVASTNHGADSRPIDAAERVSVGLTNRVANSRAIVVAHSSSVVLSYDSANLDAFCGAKSCTNPVAKRASVIDTLVSSKRSAFRLAIIQPFGEPNDVANPCTVADAHGWAVASTNHGADSRPIDAAERVSVGLTNRVADSRAIVAAHSPSVVLSYDSADLDALCYANSCTNPVAKRASVIDTLVFPKLLTLRLADGDAVSTAQLDPFERAICSAITLPFCGPDVPTDVRPITTSYGESISGTNTIADTRTDGLAQLLPLVRAHHNAEHGAHGVAEPRTHAATEQPPFVCSLLDPNLIALIDPQFDTVSSAHRSPVEHTDQCADPRLFCEPDASANAGAISDALGRAVPRTHYVADAGTFNAAELVSVVRTRISPKRKPLCVSHSRAFNGPKWSALAEAFIRT</sequence>
<proteinExistence type="predicted"/>
<organism evidence="1 2">
    <name type="scientific">Chrysophaeum taylorii</name>
    <dbReference type="NCBI Taxonomy" id="2483200"/>
    <lineage>
        <taxon>Eukaryota</taxon>
        <taxon>Sar</taxon>
        <taxon>Stramenopiles</taxon>
        <taxon>Ochrophyta</taxon>
        <taxon>Pelagophyceae</taxon>
        <taxon>Pelagomonadales</taxon>
        <taxon>Pelagomonadaceae</taxon>
        <taxon>Chrysophaeum</taxon>
    </lineage>
</organism>
<dbReference type="Proteomes" id="UP001230188">
    <property type="component" value="Unassembled WGS sequence"/>
</dbReference>
<gene>
    <name evidence="1" type="ORF">CTAYLR_010174</name>
</gene>
<evidence type="ECO:0000313" key="2">
    <source>
        <dbReference type="Proteomes" id="UP001230188"/>
    </source>
</evidence>
<keyword evidence="2" id="KW-1185">Reference proteome</keyword>
<dbReference type="AlphaFoldDB" id="A0AAD7UN14"/>
<name>A0AAD7UN14_9STRA</name>
<accession>A0AAD7UN14</accession>
<comment type="caution">
    <text evidence="1">The sequence shown here is derived from an EMBL/GenBank/DDBJ whole genome shotgun (WGS) entry which is preliminary data.</text>
</comment>
<dbReference type="EMBL" id="JAQMWT010000069">
    <property type="protein sequence ID" value="KAJ8611562.1"/>
    <property type="molecule type" value="Genomic_DNA"/>
</dbReference>
<evidence type="ECO:0000313" key="1">
    <source>
        <dbReference type="EMBL" id="KAJ8611562.1"/>
    </source>
</evidence>